<feature type="signal peptide" evidence="7">
    <location>
        <begin position="1"/>
        <end position="15"/>
    </location>
</feature>
<evidence type="ECO:0000256" key="7">
    <source>
        <dbReference type="SAM" id="SignalP"/>
    </source>
</evidence>
<dbReference type="EMBL" id="OV121135">
    <property type="protein sequence ID" value="CAH0556002.1"/>
    <property type="molecule type" value="Genomic_DNA"/>
</dbReference>
<evidence type="ECO:0000313" key="11">
    <source>
        <dbReference type="Proteomes" id="UP001154078"/>
    </source>
</evidence>
<dbReference type="Gene3D" id="3.40.50.1820">
    <property type="entry name" value="alpha/beta hydrolase"/>
    <property type="match status" value="1"/>
</dbReference>
<dbReference type="Pfam" id="PF04083">
    <property type="entry name" value="Abhydro_lipase"/>
    <property type="match status" value="1"/>
</dbReference>
<dbReference type="InterPro" id="IPR029058">
    <property type="entry name" value="AB_hydrolase_fold"/>
</dbReference>
<organism evidence="10 11">
    <name type="scientific">Brassicogethes aeneus</name>
    <name type="common">Rape pollen beetle</name>
    <name type="synonym">Meligethes aeneus</name>
    <dbReference type="NCBI Taxonomy" id="1431903"/>
    <lineage>
        <taxon>Eukaryota</taxon>
        <taxon>Metazoa</taxon>
        <taxon>Ecdysozoa</taxon>
        <taxon>Arthropoda</taxon>
        <taxon>Hexapoda</taxon>
        <taxon>Insecta</taxon>
        <taxon>Pterygota</taxon>
        <taxon>Neoptera</taxon>
        <taxon>Endopterygota</taxon>
        <taxon>Coleoptera</taxon>
        <taxon>Polyphaga</taxon>
        <taxon>Cucujiformia</taxon>
        <taxon>Nitidulidae</taxon>
        <taxon>Meligethinae</taxon>
        <taxon>Brassicogethes</taxon>
    </lineage>
</organism>
<evidence type="ECO:0000313" key="10">
    <source>
        <dbReference type="EMBL" id="CAH0556002.1"/>
    </source>
</evidence>
<dbReference type="Pfam" id="PF00561">
    <property type="entry name" value="Abhydrolase_1"/>
    <property type="match status" value="1"/>
</dbReference>
<dbReference type="FunFam" id="3.40.50.1820:FF:000057">
    <property type="entry name" value="Lipase"/>
    <property type="match status" value="1"/>
</dbReference>
<feature type="domain" description="Partial AB-hydrolase lipase" evidence="9">
    <location>
        <begin position="49"/>
        <end position="105"/>
    </location>
</feature>
<comment type="similarity">
    <text evidence="1">Belongs to the AB hydrolase superfamily. Lipase family.</text>
</comment>
<accession>A0A9P0B676</accession>
<evidence type="ECO:0000256" key="1">
    <source>
        <dbReference type="ARBA" id="ARBA00010701"/>
    </source>
</evidence>
<dbReference type="PANTHER" id="PTHR11005">
    <property type="entry name" value="LYSOSOMAL ACID LIPASE-RELATED"/>
    <property type="match status" value="1"/>
</dbReference>
<evidence type="ECO:0000256" key="4">
    <source>
        <dbReference type="ARBA" id="ARBA00022963"/>
    </source>
</evidence>
<evidence type="ECO:0000259" key="9">
    <source>
        <dbReference type="Pfam" id="PF04083"/>
    </source>
</evidence>
<sequence>MKTIIFLCLLNYALGDLYPNNNVCPTILDYNTIYVNDRCWYDPDVTASVPEIISNHGLSSTSYNVTTWDGYTIEIFRIISPFTTTKGSILFFPGLSRDCRSFLLQGANSSAIYYANKGWDVWLGNLRGSEYSSNIHFTKDDDAFWNYSFHEMGTIDMPSQVDKIVEITQNTSDIYIIGHTMGNTVSFVYCSTNVSHCQKNVKGIIALAPTANMFMIKSPLIYLILNLKGVPKISTDFFEICQNAPGIGLCDVGFQTILGPSNPNPFPQMLPIFTHTGNGALVTKVINHYAQIINGLGKFRWYDYGFLENLSRYGTSDPPFYVTLKIPVHTTLISANNDFIAVEPDIEVLYSLLEPTKRTWFKVPENSAPDMLISHLDFVIGADVPRQQIYSKINAALGDE</sequence>
<keyword evidence="3" id="KW-0378">Hydrolase</keyword>
<reference evidence="10" key="1">
    <citation type="submission" date="2021-12" db="EMBL/GenBank/DDBJ databases">
        <authorList>
            <person name="King R."/>
        </authorList>
    </citation>
    <scope>NUCLEOTIDE SEQUENCE</scope>
</reference>
<dbReference type="InterPro" id="IPR000073">
    <property type="entry name" value="AB_hydrolase_1"/>
</dbReference>
<evidence type="ECO:0000259" key="8">
    <source>
        <dbReference type="Pfam" id="PF00561"/>
    </source>
</evidence>
<keyword evidence="2 7" id="KW-0732">Signal</keyword>
<dbReference type="SUPFAM" id="SSF53474">
    <property type="entry name" value="alpha/beta-Hydrolases"/>
    <property type="match status" value="1"/>
</dbReference>
<keyword evidence="5" id="KW-0443">Lipid metabolism</keyword>
<evidence type="ECO:0008006" key="12">
    <source>
        <dbReference type="Google" id="ProtNLM"/>
    </source>
</evidence>
<evidence type="ECO:0000256" key="2">
    <source>
        <dbReference type="ARBA" id="ARBA00022729"/>
    </source>
</evidence>
<dbReference type="Proteomes" id="UP001154078">
    <property type="component" value="Chromosome 4"/>
</dbReference>
<proteinExistence type="inferred from homology"/>
<gene>
    <name evidence="10" type="ORF">MELIAE_LOCUS7222</name>
</gene>
<protein>
    <recommendedName>
        <fullName evidence="12">Lipase</fullName>
    </recommendedName>
</protein>
<feature type="domain" description="AB hydrolase-1" evidence="8">
    <location>
        <begin position="111"/>
        <end position="215"/>
    </location>
</feature>
<feature type="chain" id="PRO_5040479707" description="Lipase" evidence="7">
    <location>
        <begin position="16"/>
        <end position="400"/>
    </location>
</feature>
<dbReference type="InterPro" id="IPR006693">
    <property type="entry name" value="AB_hydrolase_lipase"/>
</dbReference>
<dbReference type="AlphaFoldDB" id="A0A9P0B676"/>
<evidence type="ECO:0000256" key="5">
    <source>
        <dbReference type="ARBA" id="ARBA00023098"/>
    </source>
</evidence>
<dbReference type="OrthoDB" id="9974421at2759"/>
<dbReference type="GO" id="GO:0016042">
    <property type="term" value="P:lipid catabolic process"/>
    <property type="evidence" value="ECO:0007669"/>
    <property type="project" value="UniProtKB-KW"/>
</dbReference>
<evidence type="ECO:0000256" key="6">
    <source>
        <dbReference type="ARBA" id="ARBA00023180"/>
    </source>
</evidence>
<keyword evidence="6" id="KW-0325">Glycoprotein</keyword>
<keyword evidence="4" id="KW-0442">Lipid degradation</keyword>
<dbReference type="GO" id="GO:0016787">
    <property type="term" value="F:hydrolase activity"/>
    <property type="evidence" value="ECO:0007669"/>
    <property type="project" value="UniProtKB-KW"/>
</dbReference>
<keyword evidence="11" id="KW-1185">Reference proteome</keyword>
<name>A0A9P0B676_BRAAE</name>
<evidence type="ECO:0000256" key="3">
    <source>
        <dbReference type="ARBA" id="ARBA00022801"/>
    </source>
</evidence>